<dbReference type="KEGG" id="msho:MSHO_29000"/>
<reference evidence="1 2" key="1">
    <citation type="journal article" date="2019" name="Emerg. Microbes Infect.">
        <title>Comprehensive subspecies identification of 175 nontuberculous mycobacteria species based on 7547 genomic profiles.</title>
        <authorList>
            <person name="Matsumoto Y."/>
            <person name="Kinjo T."/>
            <person name="Motooka D."/>
            <person name="Nabeya D."/>
            <person name="Jung N."/>
            <person name="Uechi K."/>
            <person name="Horii T."/>
            <person name="Iida T."/>
            <person name="Fujita J."/>
            <person name="Nakamura S."/>
        </authorList>
    </citation>
    <scope>NUCLEOTIDE SEQUENCE [LARGE SCALE GENOMIC DNA]</scope>
    <source>
        <strain evidence="1 2">JCM 12657</strain>
    </source>
</reference>
<sequence>MAPSTFPRAYPNRKYPTPVQIQELARTFSARRGYVAVGEKPWVVRSAATPVAASRMSRFMHDPDVQFYLTLNPRLAEGEALVTCVPLDLANIAGGLLRLLRKRLADSARL</sequence>
<dbReference type="AlphaFoldDB" id="A0A7I7LCN0"/>
<name>A0A7I7LCN0_9MYCO</name>
<protein>
    <submittedName>
        <fullName evidence="1">Uncharacterized protein</fullName>
    </submittedName>
</protein>
<proteinExistence type="predicted"/>
<keyword evidence="2" id="KW-1185">Reference proteome</keyword>
<dbReference type="Proteomes" id="UP000467164">
    <property type="component" value="Chromosome"/>
</dbReference>
<evidence type="ECO:0000313" key="2">
    <source>
        <dbReference type="Proteomes" id="UP000467164"/>
    </source>
</evidence>
<gene>
    <name evidence="1" type="ORF">MSHO_29000</name>
</gene>
<dbReference type="EMBL" id="AP022572">
    <property type="protein sequence ID" value="BBX57555.1"/>
    <property type="molecule type" value="Genomic_DNA"/>
</dbReference>
<accession>A0A7I7LCN0</accession>
<evidence type="ECO:0000313" key="1">
    <source>
        <dbReference type="EMBL" id="BBX57555.1"/>
    </source>
</evidence>
<organism evidence="1 2">
    <name type="scientific">Mycobacterium shottsii</name>
    <dbReference type="NCBI Taxonomy" id="133549"/>
    <lineage>
        <taxon>Bacteria</taxon>
        <taxon>Bacillati</taxon>
        <taxon>Actinomycetota</taxon>
        <taxon>Actinomycetes</taxon>
        <taxon>Mycobacteriales</taxon>
        <taxon>Mycobacteriaceae</taxon>
        <taxon>Mycobacterium</taxon>
        <taxon>Mycobacterium ulcerans group</taxon>
    </lineage>
</organism>